<name>A0A951Q7G1_9CYAN</name>
<dbReference type="SUPFAM" id="SSF53474">
    <property type="entry name" value="alpha/beta-Hydrolases"/>
    <property type="match status" value="1"/>
</dbReference>
<dbReference type="InterPro" id="IPR029058">
    <property type="entry name" value="AB_hydrolase_fold"/>
</dbReference>
<dbReference type="PANTHER" id="PTHR48081:SF13">
    <property type="entry name" value="ALPHA_BETA HYDROLASE"/>
    <property type="match status" value="1"/>
</dbReference>
<gene>
    <name evidence="4" type="ORF">KME15_02585</name>
</gene>
<dbReference type="EMBL" id="JAHHHD010000002">
    <property type="protein sequence ID" value="MBW4657536.1"/>
    <property type="molecule type" value="Genomic_DNA"/>
</dbReference>
<dbReference type="InterPro" id="IPR049492">
    <property type="entry name" value="BD-FAE-like_dom"/>
</dbReference>
<evidence type="ECO:0000256" key="1">
    <source>
        <dbReference type="ARBA" id="ARBA00022801"/>
    </source>
</evidence>
<feature type="domain" description="BD-FAE-like" evidence="3">
    <location>
        <begin position="171"/>
        <end position="363"/>
    </location>
</feature>
<dbReference type="InterPro" id="IPR050300">
    <property type="entry name" value="GDXG_lipolytic_enzyme"/>
</dbReference>
<reference evidence="4" key="2">
    <citation type="journal article" date="2022" name="Microbiol. Resour. Announc.">
        <title>Metagenome Sequencing to Explore Phylogenomics of Terrestrial Cyanobacteria.</title>
        <authorList>
            <person name="Ward R.D."/>
            <person name="Stajich J.E."/>
            <person name="Johansen J.R."/>
            <person name="Huntemann M."/>
            <person name="Clum A."/>
            <person name="Foster B."/>
            <person name="Foster B."/>
            <person name="Roux S."/>
            <person name="Palaniappan K."/>
            <person name="Varghese N."/>
            <person name="Mukherjee S."/>
            <person name="Reddy T.B.K."/>
            <person name="Daum C."/>
            <person name="Copeland A."/>
            <person name="Chen I.A."/>
            <person name="Ivanova N.N."/>
            <person name="Kyrpides N.C."/>
            <person name="Shapiro N."/>
            <person name="Eloe-Fadrosh E.A."/>
            <person name="Pietrasiak N."/>
        </authorList>
    </citation>
    <scope>NUCLEOTIDE SEQUENCE</scope>
    <source>
        <strain evidence="4">UHER 2000/2452</strain>
    </source>
</reference>
<dbReference type="Pfam" id="PF20434">
    <property type="entry name" value="BD-FAE"/>
    <property type="match status" value="1"/>
</dbReference>
<proteinExistence type="predicted"/>
<comment type="caution">
    <text evidence="4">The sequence shown here is derived from an EMBL/GenBank/DDBJ whole genome shotgun (WGS) entry which is preliminary data.</text>
</comment>
<dbReference type="AlphaFoldDB" id="A0A951Q7G1"/>
<keyword evidence="2" id="KW-0812">Transmembrane</keyword>
<sequence length="410" mass="44896">MRFKLLQILIGLFLLLLSGIGLFLSVWIVVPAPTFSLLPLGVGAPEISPWLFGFNAIALLLLLFSHSKGWIFSLAIACSVAGLVLTAYPLTQVAAASQQASNAMYQAIGIDYLAKIPPPLQAQMRPQPFVLADVFRGIPFRSIPFRDSPAANNLRQRAIEFAQPDGVPLSLEVYQPPKPGIYPTIVTIYGGAWQNGKPTANAEFNRYMAAQGYTVVAIDYRHAPQYQFPAQIDDVRLALTYIQKNAKSLEVDLDRVVLMGRSAGAQLAMIAAYSAAMPVKAIVNYYGPVNLTSGYREPPQPDPINSRAVLEAFLGGTPDQKPELYDKASPYTYITPKAPPTLLVYGGRDHVVQAKYGRGLRDRLQTAGNIAVYVELPWSEHAFDALFSGLGNQIALYYTERFIAWSVSGQ</sequence>
<keyword evidence="2" id="KW-0472">Membrane</keyword>
<dbReference type="GO" id="GO:0016787">
    <property type="term" value="F:hydrolase activity"/>
    <property type="evidence" value="ECO:0007669"/>
    <property type="project" value="UniProtKB-KW"/>
</dbReference>
<evidence type="ECO:0000313" key="4">
    <source>
        <dbReference type="EMBL" id="MBW4657536.1"/>
    </source>
</evidence>
<organism evidence="4 5">
    <name type="scientific">Drouetiella hepatica Uher 2000/2452</name>
    <dbReference type="NCBI Taxonomy" id="904376"/>
    <lineage>
        <taxon>Bacteria</taxon>
        <taxon>Bacillati</taxon>
        <taxon>Cyanobacteriota</taxon>
        <taxon>Cyanophyceae</taxon>
        <taxon>Oculatellales</taxon>
        <taxon>Oculatellaceae</taxon>
        <taxon>Drouetiella</taxon>
    </lineage>
</organism>
<dbReference type="Gene3D" id="3.40.50.1820">
    <property type="entry name" value="alpha/beta hydrolase"/>
    <property type="match status" value="1"/>
</dbReference>
<protein>
    <submittedName>
        <fullName evidence="4">Alpha/beta hydrolase</fullName>
    </submittedName>
</protein>
<keyword evidence="1 4" id="KW-0378">Hydrolase</keyword>
<feature type="transmembrane region" description="Helical" evidence="2">
    <location>
        <begin position="71"/>
        <end position="90"/>
    </location>
</feature>
<dbReference type="Proteomes" id="UP000757435">
    <property type="component" value="Unassembled WGS sequence"/>
</dbReference>
<reference evidence="4" key="1">
    <citation type="submission" date="2021-05" db="EMBL/GenBank/DDBJ databases">
        <authorList>
            <person name="Pietrasiak N."/>
            <person name="Ward R."/>
            <person name="Stajich J.E."/>
            <person name="Kurbessoian T."/>
        </authorList>
    </citation>
    <scope>NUCLEOTIDE SEQUENCE</scope>
    <source>
        <strain evidence="4">UHER 2000/2452</strain>
    </source>
</reference>
<dbReference type="PANTHER" id="PTHR48081">
    <property type="entry name" value="AB HYDROLASE SUPERFAMILY PROTEIN C4A8.06C"/>
    <property type="match status" value="1"/>
</dbReference>
<accession>A0A951Q7G1</accession>
<keyword evidence="2" id="KW-1133">Transmembrane helix</keyword>
<feature type="transmembrane region" description="Helical" evidence="2">
    <location>
        <begin position="47"/>
        <end position="64"/>
    </location>
</feature>
<evidence type="ECO:0000259" key="3">
    <source>
        <dbReference type="Pfam" id="PF20434"/>
    </source>
</evidence>
<evidence type="ECO:0000256" key="2">
    <source>
        <dbReference type="SAM" id="Phobius"/>
    </source>
</evidence>
<evidence type="ECO:0000313" key="5">
    <source>
        <dbReference type="Proteomes" id="UP000757435"/>
    </source>
</evidence>